<keyword evidence="1" id="KW-0732">Signal</keyword>
<evidence type="ECO:0000256" key="1">
    <source>
        <dbReference type="SAM" id="SignalP"/>
    </source>
</evidence>
<proteinExistence type="predicted"/>
<feature type="non-terminal residue" evidence="2">
    <location>
        <position position="126"/>
    </location>
</feature>
<dbReference type="AlphaFoldDB" id="A0AAV0ACS9"/>
<comment type="caution">
    <text evidence="2">The sequence shown here is derived from an EMBL/GenBank/DDBJ whole genome shotgun (WGS) entry which is preliminary data.</text>
</comment>
<keyword evidence="3" id="KW-1185">Reference proteome</keyword>
<name>A0AAV0ACS9_PHAPC</name>
<protein>
    <submittedName>
        <fullName evidence="2">Expressed protein</fullName>
    </submittedName>
</protein>
<dbReference type="EMBL" id="CALTRL010000007">
    <property type="protein sequence ID" value="CAH7665809.1"/>
    <property type="molecule type" value="Genomic_DNA"/>
</dbReference>
<feature type="chain" id="PRO_5043897360" evidence="1">
    <location>
        <begin position="19"/>
        <end position="126"/>
    </location>
</feature>
<evidence type="ECO:0000313" key="2">
    <source>
        <dbReference type="EMBL" id="CAH7665809.1"/>
    </source>
</evidence>
<reference evidence="2" key="1">
    <citation type="submission" date="2022-06" db="EMBL/GenBank/DDBJ databases">
        <authorList>
            <consortium name="SYNGENTA / RWTH Aachen University"/>
        </authorList>
    </citation>
    <scope>NUCLEOTIDE SEQUENCE</scope>
</reference>
<sequence>MPLSCMVDSFFAVPFLLSCCLDWCSNSLPDSAVPSCFSKSSVGARVVVESELGSGTSEGNKVKPELAASSIFSVSCPWVVDKVPSSGKFLVAVVEESVLCSEMDRFSCANFACLSFSMISSFAFFF</sequence>
<evidence type="ECO:0000313" key="3">
    <source>
        <dbReference type="Proteomes" id="UP001153365"/>
    </source>
</evidence>
<feature type="signal peptide" evidence="1">
    <location>
        <begin position="1"/>
        <end position="18"/>
    </location>
</feature>
<organism evidence="2 3">
    <name type="scientific">Phakopsora pachyrhizi</name>
    <name type="common">Asian soybean rust disease fungus</name>
    <dbReference type="NCBI Taxonomy" id="170000"/>
    <lineage>
        <taxon>Eukaryota</taxon>
        <taxon>Fungi</taxon>
        <taxon>Dikarya</taxon>
        <taxon>Basidiomycota</taxon>
        <taxon>Pucciniomycotina</taxon>
        <taxon>Pucciniomycetes</taxon>
        <taxon>Pucciniales</taxon>
        <taxon>Phakopsoraceae</taxon>
        <taxon>Phakopsora</taxon>
    </lineage>
</organism>
<accession>A0AAV0ACS9</accession>
<gene>
    <name evidence="2" type="ORF">PPACK8108_LOCUS96</name>
</gene>
<dbReference type="Proteomes" id="UP001153365">
    <property type="component" value="Unassembled WGS sequence"/>
</dbReference>